<dbReference type="PANTHER" id="PTHR21143">
    <property type="entry name" value="INVERTEBRATE GUSTATORY RECEPTOR"/>
    <property type="match status" value="1"/>
</dbReference>
<dbReference type="Pfam" id="PF08395">
    <property type="entry name" value="7tm_7"/>
    <property type="match status" value="1"/>
</dbReference>
<evidence type="ECO:0000313" key="10">
    <source>
        <dbReference type="Proteomes" id="UP001607302"/>
    </source>
</evidence>
<dbReference type="PANTHER" id="PTHR21143:SF133">
    <property type="entry name" value="GUSTATORY AND PHEROMONE RECEPTOR 32A-RELATED"/>
    <property type="match status" value="1"/>
</dbReference>
<dbReference type="Proteomes" id="UP001607302">
    <property type="component" value="Unassembled WGS sequence"/>
</dbReference>
<name>A0ABD2AXZ7_VESSQ</name>
<keyword evidence="6" id="KW-0675">Receptor</keyword>
<evidence type="ECO:0000256" key="2">
    <source>
        <dbReference type="ARBA" id="ARBA00022475"/>
    </source>
</evidence>
<evidence type="ECO:0000256" key="7">
    <source>
        <dbReference type="ARBA" id="ARBA00023224"/>
    </source>
</evidence>
<dbReference type="GO" id="GO:0007165">
    <property type="term" value="P:signal transduction"/>
    <property type="evidence" value="ECO:0007669"/>
    <property type="project" value="UniProtKB-KW"/>
</dbReference>
<proteinExistence type="predicted"/>
<feature type="transmembrane region" description="Helical" evidence="8">
    <location>
        <begin position="142"/>
        <end position="160"/>
    </location>
</feature>
<evidence type="ECO:0000256" key="3">
    <source>
        <dbReference type="ARBA" id="ARBA00022692"/>
    </source>
</evidence>
<protein>
    <submittedName>
        <fullName evidence="9">Gustatory and pheromone receptor 32a-like</fullName>
    </submittedName>
</protein>
<keyword evidence="10" id="KW-1185">Reference proteome</keyword>
<feature type="transmembrane region" description="Helical" evidence="8">
    <location>
        <begin position="50"/>
        <end position="74"/>
    </location>
</feature>
<evidence type="ECO:0000313" key="9">
    <source>
        <dbReference type="EMBL" id="KAL2725486.1"/>
    </source>
</evidence>
<evidence type="ECO:0000256" key="4">
    <source>
        <dbReference type="ARBA" id="ARBA00022989"/>
    </source>
</evidence>
<evidence type="ECO:0000256" key="1">
    <source>
        <dbReference type="ARBA" id="ARBA00004651"/>
    </source>
</evidence>
<comment type="caution">
    <text evidence="9">The sequence shown here is derived from an EMBL/GenBank/DDBJ whole genome shotgun (WGS) entry which is preliminary data.</text>
</comment>
<accession>A0ABD2AXZ7</accession>
<keyword evidence="5 8" id="KW-0472">Membrane</keyword>
<keyword evidence="2" id="KW-1003">Cell membrane</keyword>
<sequence length="165" mass="19645">MLTTTIDSPQHKRIRRMWNNRKNDSPSFDIHQTEVHLELIKCARNINDAYGLHILMSVPTAFLFIITVAYNMYYALMTENNFLEPLIFFIFLYWIFYFCLKIIMLSHVCARTITEIHNFILQLIQNPLTFTCYGFFDLNYTLMRKMIGIIVTYLIILIQIEKVSV</sequence>
<keyword evidence="4 8" id="KW-1133">Transmembrane helix</keyword>
<comment type="subcellular location">
    <subcellularLocation>
        <location evidence="1">Cell membrane</location>
        <topology evidence="1">Multi-pass membrane protein</topology>
    </subcellularLocation>
</comment>
<reference evidence="9 10" key="1">
    <citation type="journal article" date="2024" name="Ann. Entomol. Soc. Am.">
        <title>Genomic analyses of the southern and eastern yellowjacket wasps (Hymenoptera: Vespidae) reveal evolutionary signatures of social life.</title>
        <authorList>
            <person name="Catto M.A."/>
            <person name="Caine P.B."/>
            <person name="Orr S.E."/>
            <person name="Hunt B.G."/>
            <person name="Goodisman M.A.D."/>
        </authorList>
    </citation>
    <scope>NUCLEOTIDE SEQUENCE [LARGE SCALE GENOMIC DNA]</scope>
    <source>
        <strain evidence="9">233</strain>
        <tissue evidence="9">Head and thorax</tissue>
    </source>
</reference>
<dbReference type="AlphaFoldDB" id="A0ABD2AXZ7"/>
<keyword evidence="7" id="KW-0807">Transducer</keyword>
<evidence type="ECO:0000256" key="6">
    <source>
        <dbReference type="ARBA" id="ARBA00023170"/>
    </source>
</evidence>
<keyword evidence="3 8" id="KW-0812">Transmembrane</keyword>
<feature type="transmembrane region" description="Helical" evidence="8">
    <location>
        <begin position="86"/>
        <end position="104"/>
    </location>
</feature>
<dbReference type="EMBL" id="JAUDFV010000138">
    <property type="protein sequence ID" value="KAL2725486.1"/>
    <property type="molecule type" value="Genomic_DNA"/>
</dbReference>
<dbReference type="GO" id="GO:0005886">
    <property type="term" value="C:plasma membrane"/>
    <property type="evidence" value="ECO:0007669"/>
    <property type="project" value="UniProtKB-SubCell"/>
</dbReference>
<organism evidence="9 10">
    <name type="scientific">Vespula squamosa</name>
    <name type="common">Southern yellow jacket</name>
    <name type="synonym">Wasp</name>
    <dbReference type="NCBI Taxonomy" id="30214"/>
    <lineage>
        <taxon>Eukaryota</taxon>
        <taxon>Metazoa</taxon>
        <taxon>Ecdysozoa</taxon>
        <taxon>Arthropoda</taxon>
        <taxon>Hexapoda</taxon>
        <taxon>Insecta</taxon>
        <taxon>Pterygota</taxon>
        <taxon>Neoptera</taxon>
        <taxon>Endopterygota</taxon>
        <taxon>Hymenoptera</taxon>
        <taxon>Apocrita</taxon>
        <taxon>Aculeata</taxon>
        <taxon>Vespoidea</taxon>
        <taxon>Vespidae</taxon>
        <taxon>Vespinae</taxon>
        <taxon>Vespula</taxon>
    </lineage>
</organism>
<evidence type="ECO:0000256" key="8">
    <source>
        <dbReference type="SAM" id="Phobius"/>
    </source>
</evidence>
<gene>
    <name evidence="9" type="ORF">V1478_008159</name>
</gene>
<dbReference type="InterPro" id="IPR013604">
    <property type="entry name" value="7TM_chemorcpt"/>
</dbReference>
<evidence type="ECO:0000256" key="5">
    <source>
        <dbReference type="ARBA" id="ARBA00023136"/>
    </source>
</evidence>